<dbReference type="GO" id="GO:0016829">
    <property type="term" value="F:lyase activity"/>
    <property type="evidence" value="ECO:0007669"/>
    <property type="project" value="UniProtKB-UniRule"/>
</dbReference>
<dbReference type="NCBIfam" id="TIGR00299">
    <property type="entry name" value="nickel pincer cofactor biosynthesis protein LarC"/>
    <property type="match status" value="1"/>
</dbReference>
<evidence type="ECO:0000256" key="2">
    <source>
        <dbReference type="HAMAP-Rule" id="MF_01074"/>
    </source>
</evidence>
<reference evidence="3" key="1">
    <citation type="submission" date="2018-01" db="EMBL/GenBank/DDBJ databases">
        <authorList>
            <person name="Regsiter A."/>
            <person name="William W."/>
        </authorList>
    </citation>
    <scope>NUCLEOTIDE SEQUENCE</scope>
    <source>
        <strain evidence="3">TRIP AH-1</strain>
    </source>
</reference>
<sequence length="389" mass="42865">MKIAYLDCFSGISGDMFIACLLDAGLSFDELSKRLHSLPLDGYQIETVRQSRGHIFGTQFTVNLSSNQKTPRGLSAIKEIINKADLNLNTREKAIEIFDLIAGVEGKIHNLAPEDVHFHEVGAVDSIIDIVGAVIGIEALGIKSIYASHIPVGSGFVKTAHGVIPVPAPATIELLKGIPVFDPGIRHEMVTPTGAALLKCLCSSFGPMPPMIVKDVGYGAGKRDIEECPNLLRVLIGEENPDPAVETVVLLETNLDDMSPEWMGFLMERLLASGALDVAFFPVHMKKNRPATQIQVIAKPDQKEALLEILFKESTTLGIRFSYSQRRVLERAQAEVESPWGKVKVKKVIGRDGSFSLQPEYESCREIALKQNVPLKDVYYWVLRLNQYT</sequence>
<evidence type="ECO:0000313" key="3">
    <source>
        <dbReference type="EMBL" id="SPD75791.1"/>
    </source>
</evidence>
<organism evidence="3">
    <name type="scientific">uncultured Desulfobacterium sp</name>
    <dbReference type="NCBI Taxonomy" id="201089"/>
    <lineage>
        <taxon>Bacteria</taxon>
        <taxon>Pseudomonadati</taxon>
        <taxon>Thermodesulfobacteriota</taxon>
        <taxon>Desulfobacteria</taxon>
        <taxon>Desulfobacterales</taxon>
        <taxon>Desulfobacteriaceae</taxon>
        <taxon>Desulfobacterium</taxon>
        <taxon>environmental samples</taxon>
    </lineage>
</organism>
<dbReference type="PANTHER" id="PTHR36566">
    <property type="entry name" value="NICKEL INSERTION PROTEIN-RELATED"/>
    <property type="match status" value="1"/>
</dbReference>
<proteinExistence type="inferred from homology"/>
<dbReference type="Gene3D" id="3.30.70.1380">
    <property type="entry name" value="Transcriptional regulatory protein pf0864 domain like"/>
    <property type="match status" value="1"/>
</dbReference>
<gene>
    <name evidence="3" type="ORF">PITCH_A760001</name>
</gene>
<keyword evidence="1 2" id="KW-0533">Nickel</keyword>
<protein>
    <recommendedName>
        <fullName evidence="2">Putative nickel insertion protein</fullName>
    </recommendedName>
</protein>
<evidence type="ECO:0000256" key="1">
    <source>
        <dbReference type="ARBA" id="ARBA00022596"/>
    </source>
</evidence>
<dbReference type="Pfam" id="PF01969">
    <property type="entry name" value="Ni_insertion"/>
    <property type="match status" value="1"/>
</dbReference>
<dbReference type="GO" id="GO:0016151">
    <property type="term" value="F:nickel cation binding"/>
    <property type="evidence" value="ECO:0007669"/>
    <property type="project" value="UniProtKB-UniRule"/>
</dbReference>
<keyword evidence="2" id="KW-0456">Lyase</keyword>
<accession>A0A445N284</accession>
<dbReference type="HAMAP" id="MF_01074">
    <property type="entry name" value="LarC"/>
    <property type="match status" value="1"/>
</dbReference>
<dbReference type="InterPro" id="IPR002822">
    <property type="entry name" value="Ni_insertion"/>
</dbReference>
<dbReference type="Gene3D" id="3.10.20.300">
    <property type="entry name" value="mk0293 like domain"/>
    <property type="match status" value="1"/>
</dbReference>
<name>A0A445N284_9BACT</name>
<dbReference type="AlphaFoldDB" id="A0A445N284"/>
<dbReference type="PANTHER" id="PTHR36566:SF1">
    <property type="entry name" value="PYRIDINIUM-3,5-BISTHIOCARBOXYLIC ACID MONONUCLEOTIDE NICKEL INSERTION PROTEIN"/>
    <property type="match status" value="1"/>
</dbReference>
<comment type="similarity">
    <text evidence="2">Belongs to the LarC family.</text>
</comment>
<dbReference type="EMBL" id="OJIN01000221">
    <property type="protein sequence ID" value="SPD75791.1"/>
    <property type="molecule type" value="Genomic_DNA"/>
</dbReference>